<keyword evidence="1" id="KW-0472">Membrane</keyword>
<proteinExistence type="predicted"/>
<protein>
    <recommendedName>
        <fullName evidence="4">DUF4760 domain-containing protein</fullName>
    </recommendedName>
</protein>
<keyword evidence="1" id="KW-0812">Transmembrane</keyword>
<dbReference type="EMBL" id="JADGLW010000002">
    <property type="protein sequence ID" value="MBF0753489.1"/>
    <property type="molecule type" value="Genomic_DNA"/>
</dbReference>
<name>A0ABR9XYH8_9STAP</name>
<keyword evidence="1" id="KW-1133">Transmembrane helix</keyword>
<evidence type="ECO:0000313" key="2">
    <source>
        <dbReference type="EMBL" id="MBF0753489.1"/>
    </source>
</evidence>
<keyword evidence="3" id="KW-1185">Reference proteome</keyword>
<comment type="caution">
    <text evidence="2">The sequence shown here is derived from an EMBL/GenBank/DDBJ whole genome shotgun (WGS) entry which is preliminary data.</text>
</comment>
<organism evidence="2 3">
    <name type="scientific">Jeotgalicoccus nanhaiensis</name>
    <dbReference type="NCBI Taxonomy" id="568603"/>
    <lineage>
        <taxon>Bacteria</taxon>
        <taxon>Bacillati</taxon>
        <taxon>Bacillota</taxon>
        <taxon>Bacilli</taxon>
        <taxon>Bacillales</taxon>
        <taxon>Staphylococcaceae</taxon>
        <taxon>Jeotgalicoccus</taxon>
    </lineage>
</organism>
<evidence type="ECO:0008006" key="4">
    <source>
        <dbReference type="Google" id="ProtNLM"/>
    </source>
</evidence>
<gene>
    <name evidence="2" type="ORF">IR135_04330</name>
</gene>
<reference evidence="2 3" key="1">
    <citation type="submission" date="2020-10" db="EMBL/GenBank/DDBJ databases">
        <title>Mouse Oral microbiota.</title>
        <authorList>
            <person name="Joseph S."/>
            <person name="Aduse-Opoku J."/>
        </authorList>
    </citation>
    <scope>NUCLEOTIDE SEQUENCE [LARGE SCALE GENOMIC DNA]</scope>
    <source>
        <strain evidence="2 3">19428wE5_W307</strain>
    </source>
</reference>
<dbReference type="Proteomes" id="UP000647980">
    <property type="component" value="Unassembled WGS sequence"/>
</dbReference>
<sequence>MNNIVIINDILNLVDDTHKMINFILGPAVTAVLVSSIVTLFNNRKGLQDSLDSKSGWRKELFKVASKTFLTTDDVYLVLAALRYSPHKIWDERKNREPKDFDEMTSYIHYKLGYILESYKCEDLNLTLDKVESHVKVLGKQDSNTVRLLVKYLLKHHWEDLGKGVWGRLKFRVIQEPDIIKEVYNQIED</sequence>
<feature type="transmembrane region" description="Helical" evidence="1">
    <location>
        <begin position="20"/>
        <end position="41"/>
    </location>
</feature>
<dbReference type="RefSeq" id="WP_135097025.1">
    <property type="nucleotide sequence ID" value="NZ_JADGLW010000002.1"/>
</dbReference>
<evidence type="ECO:0000256" key="1">
    <source>
        <dbReference type="SAM" id="Phobius"/>
    </source>
</evidence>
<accession>A0ABR9XYH8</accession>
<evidence type="ECO:0000313" key="3">
    <source>
        <dbReference type="Proteomes" id="UP000647980"/>
    </source>
</evidence>